<feature type="transmembrane region" description="Helical" evidence="9">
    <location>
        <begin position="201"/>
        <end position="220"/>
    </location>
</feature>
<evidence type="ECO:0000256" key="8">
    <source>
        <dbReference type="ARBA" id="ARBA00023136"/>
    </source>
</evidence>
<keyword evidence="4" id="KW-1003">Cell membrane</keyword>
<evidence type="ECO:0000256" key="7">
    <source>
        <dbReference type="ARBA" id="ARBA00023047"/>
    </source>
</evidence>
<keyword evidence="12" id="KW-1185">Reference proteome</keyword>
<organism evidence="11 12">
    <name type="scientific">Hydrogenophaga electricum</name>
    <dbReference type="NCBI Taxonomy" id="1230953"/>
    <lineage>
        <taxon>Bacteria</taxon>
        <taxon>Pseudomonadati</taxon>
        <taxon>Pseudomonadota</taxon>
        <taxon>Betaproteobacteria</taxon>
        <taxon>Burkholderiales</taxon>
        <taxon>Comamonadaceae</taxon>
        <taxon>Hydrogenophaga</taxon>
    </lineage>
</organism>
<keyword evidence="7" id="KW-0762">Sugar transport</keyword>
<comment type="similarity">
    <text evidence="2">Belongs to the ABC-2 integral membrane protein family.</text>
</comment>
<feature type="transmembrane region" description="Helical" evidence="9">
    <location>
        <begin position="257"/>
        <end position="276"/>
    </location>
</feature>
<keyword evidence="5 9" id="KW-0812">Transmembrane</keyword>
<dbReference type="InterPro" id="IPR013525">
    <property type="entry name" value="ABC2_TM"/>
</dbReference>
<evidence type="ECO:0000313" key="11">
    <source>
        <dbReference type="EMBL" id="GLS13871.1"/>
    </source>
</evidence>
<feature type="domain" description="ABC-2 type transporter transmembrane" evidence="10">
    <location>
        <begin position="47"/>
        <end position="247"/>
    </location>
</feature>
<keyword evidence="3" id="KW-0813">Transport</keyword>
<name>A0ABQ6C0M7_9BURK</name>
<protein>
    <submittedName>
        <fullName evidence="11">Sugar ABC transporter permease</fullName>
    </submittedName>
</protein>
<feature type="transmembrane region" description="Helical" evidence="9">
    <location>
        <begin position="145"/>
        <end position="164"/>
    </location>
</feature>
<gene>
    <name evidence="11" type="ORF">GCM10007935_13010</name>
</gene>
<evidence type="ECO:0000256" key="5">
    <source>
        <dbReference type="ARBA" id="ARBA00022692"/>
    </source>
</evidence>
<keyword evidence="8 9" id="KW-0472">Membrane</keyword>
<evidence type="ECO:0000313" key="12">
    <source>
        <dbReference type="Proteomes" id="UP001156903"/>
    </source>
</evidence>
<evidence type="ECO:0000256" key="1">
    <source>
        <dbReference type="ARBA" id="ARBA00004651"/>
    </source>
</evidence>
<reference evidence="12" key="1">
    <citation type="journal article" date="2019" name="Int. J. Syst. Evol. Microbiol.">
        <title>The Global Catalogue of Microorganisms (GCM) 10K type strain sequencing project: providing services to taxonomists for standard genome sequencing and annotation.</title>
        <authorList>
            <consortium name="The Broad Institute Genomics Platform"/>
            <consortium name="The Broad Institute Genome Sequencing Center for Infectious Disease"/>
            <person name="Wu L."/>
            <person name="Ma J."/>
        </authorList>
    </citation>
    <scope>NUCLEOTIDE SEQUENCE [LARGE SCALE GENOMIC DNA]</scope>
    <source>
        <strain evidence="12">NBRC 109341</strain>
    </source>
</reference>
<comment type="caution">
    <text evidence="11">The sequence shown here is derived from an EMBL/GenBank/DDBJ whole genome shotgun (WGS) entry which is preliminary data.</text>
</comment>
<evidence type="ECO:0000256" key="9">
    <source>
        <dbReference type="SAM" id="Phobius"/>
    </source>
</evidence>
<dbReference type="PANTHER" id="PTHR30413:SF10">
    <property type="entry name" value="CAPSULE POLYSACCHARIDE EXPORT INNER-MEMBRANE PROTEIN CTRC"/>
    <property type="match status" value="1"/>
</dbReference>
<evidence type="ECO:0000256" key="6">
    <source>
        <dbReference type="ARBA" id="ARBA00022989"/>
    </source>
</evidence>
<dbReference type="EMBL" id="BSPB01000007">
    <property type="protein sequence ID" value="GLS13871.1"/>
    <property type="molecule type" value="Genomic_DNA"/>
</dbReference>
<keyword evidence="6 9" id="KW-1133">Transmembrane helix</keyword>
<keyword evidence="7" id="KW-0625">Polysaccharide transport</keyword>
<feature type="transmembrane region" description="Helical" evidence="9">
    <location>
        <begin position="170"/>
        <end position="194"/>
    </location>
</feature>
<evidence type="ECO:0000256" key="2">
    <source>
        <dbReference type="ARBA" id="ARBA00007783"/>
    </source>
</evidence>
<dbReference type="Proteomes" id="UP001156903">
    <property type="component" value="Unassembled WGS sequence"/>
</dbReference>
<evidence type="ECO:0000259" key="10">
    <source>
        <dbReference type="Pfam" id="PF01061"/>
    </source>
</evidence>
<sequence length="287" mass="32818">MAELLQPEGATPAQAPAHQIPEVPEDWYHHDGRTDIWVAMRNVHVWGVLGWHDIRQRYRRSVLGPFWFTLSTFIMIGVLGFLYSELLKQEISQYLPFLGVGLVLWQYLSTSITEGSNAFISGSFLMKQIRMPATIHVCRIVWRNFCILLHSLPPVMILSLALGNRPNADFILIIPGLFLLLLTATWIGIVLGILCLRYRDLLPIVANILQVAFFFTPIMWAPTLLKERAWIAHYNPLYHLIEIVRAPMIGEPIDPISWVWAIGMVVVGFAIAQALMKTARHRLAYWI</sequence>
<accession>A0ABQ6C0M7</accession>
<comment type="subcellular location">
    <subcellularLocation>
        <location evidence="1">Cell membrane</location>
        <topology evidence="1">Multi-pass membrane protein</topology>
    </subcellularLocation>
</comment>
<evidence type="ECO:0000256" key="3">
    <source>
        <dbReference type="ARBA" id="ARBA00022448"/>
    </source>
</evidence>
<proteinExistence type="inferred from homology"/>
<feature type="transmembrane region" description="Helical" evidence="9">
    <location>
        <begin position="62"/>
        <end position="84"/>
    </location>
</feature>
<dbReference type="Pfam" id="PF01061">
    <property type="entry name" value="ABC2_membrane"/>
    <property type="match status" value="1"/>
</dbReference>
<evidence type="ECO:0000256" key="4">
    <source>
        <dbReference type="ARBA" id="ARBA00022475"/>
    </source>
</evidence>
<feature type="transmembrane region" description="Helical" evidence="9">
    <location>
        <begin position="104"/>
        <end position="125"/>
    </location>
</feature>
<dbReference type="PANTHER" id="PTHR30413">
    <property type="entry name" value="INNER MEMBRANE TRANSPORT PERMEASE"/>
    <property type="match status" value="1"/>
</dbReference>